<dbReference type="InterPro" id="IPR050073">
    <property type="entry name" value="2-IPM_HCS-like"/>
</dbReference>
<gene>
    <name evidence="8" type="ORF">UFOPK3674_00356</name>
</gene>
<protein>
    <recommendedName>
        <fullName evidence="2">2-isopropylmalate synthase</fullName>
        <ecNumber evidence="2">2.3.3.13</ecNumber>
    </recommendedName>
</protein>
<keyword evidence="4" id="KW-0028">Amino-acid biosynthesis</keyword>
<evidence type="ECO:0000256" key="6">
    <source>
        <dbReference type="ARBA" id="ARBA00023304"/>
    </source>
</evidence>
<dbReference type="Pfam" id="PF00682">
    <property type="entry name" value="HMGL-like"/>
    <property type="match status" value="1"/>
</dbReference>
<evidence type="ECO:0000256" key="4">
    <source>
        <dbReference type="ARBA" id="ARBA00022605"/>
    </source>
</evidence>
<evidence type="ECO:0000256" key="2">
    <source>
        <dbReference type="ARBA" id="ARBA00012973"/>
    </source>
</evidence>
<dbReference type="Gene3D" id="3.20.20.70">
    <property type="entry name" value="Aldolase class I"/>
    <property type="match status" value="1"/>
</dbReference>
<dbReference type="PANTHER" id="PTHR10277:SF9">
    <property type="entry name" value="2-ISOPROPYLMALATE SYNTHASE 1, CHLOROPLASTIC-RELATED"/>
    <property type="match status" value="1"/>
</dbReference>
<evidence type="ECO:0000256" key="5">
    <source>
        <dbReference type="ARBA" id="ARBA00022679"/>
    </source>
</evidence>
<name>A0A6J7HNU3_9ZZZZ</name>
<evidence type="ECO:0000256" key="3">
    <source>
        <dbReference type="ARBA" id="ARBA00022430"/>
    </source>
</evidence>
<organism evidence="8">
    <name type="scientific">freshwater metagenome</name>
    <dbReference type="NCBI Taxonomy" id="449393"/>
    <lineage>
        <taxon>unclassified sequences</taxon>
        <taxon>metagenomes</taxon>
        <taxon>ecological metagenomes</taxon>
    </lineage>
</organism>
<dbReference type="FunFam" id="3.20.20.70:FF:000010">
    <property type="entry name" value="2-isopropylmalate synthase"/>
    <property type="match status" value="1"/>
</dbReference>
<proteinExistence type="predicted"/>
<dbReference type="GO" id="GO:0009098">
    <property type="term" value="P:L-leucine biosynthetic process"/>
    <property type="evidence" value="ECO:0007669"/>
    <property type="project" value="UniProtKB-KW"/>
</dbReference>
<accession>A0A6J7HNU3</accession>
<feature type="domain" description="Pyruvate carboxyltransferase" evidence="7">
    <location>
        <begin position="4"/>
        <end position="266"/>
    </location>
</feature>
<dbReference type="CDD" id="cd07940">
    <property type="entry name" value="DRE_TIM_IPMS"/>
    <property type="match status" value="1"/>
</dbReference>
<dbReference type="EC" id="2.3.3.13" evidence="2"/>
<dbReference type="EMBL" id="CAFBMX010000002">
    <property type="protein sequence ID" value="CAB4918065.1"/>
    <property type="molecule type" value="Genomic_DNA"/>
</dbReference>
<evidence type="ECO:0000256" key="1">
    <source>
        <dbReference type="ARBA" id="ARBA00004689"/>
    </source>
</evidence>
<dbReference type="SUPFAM" id="SSF51569">
    <property type="entry name" value="Aldolase"/>
    <property type="match status" value="1"/>
</dbReference>
<comment type="pathway">
    <text evidence="1">Amino-acid biosynthesis; L-leucine biosynthesis; L-leucine from 3-methyl-2-oxobutanoate: step 1/4.</text>
</comment>
<keyword evidence="6" id="KW-0100">Branched-chain amino acid biosynthesis</keyword>
<dbReference type="InterPro" id="IPR054691">
    <property type="entry name" value="LeuA/HCS_post-cat"/>
</dbReference>
<reference evidence="8" key="1">
    <citation type="submission" date="2020-05" db="EMBL/GenBank/DDBJ databases">
        <authorList>
            <person name="Chiriac C."/>
            <person name="Salcher M."/>
            <person name="Ghai R."/>
            <person name="Kavagutti S V."/>
        </authorList>
    </citation>
    <scope>NUCLEOTIDE SEQUENCE</scope>
</reference>
<dbReference type="PANTHER" id="PTHR10277">
    <property type="entry name" value="HOMOCITRATE SYNTHASE-RELATED"/>
    <property type="match status" value="1"/>
</dbReference>
<dbReference type="Pfam" id="PF22617">
    <property type="entry name" value="HCS_D2"/>
    <property type="match status" value="1"/>
</dbReference>
<dbReference type="AlphaFoldDB" id="A0A6J7HNU3"/>
<dbReference type="InterPro" id="IPR000891">
    <property type="entry name" value="PYR_CT"/>
</dbReference>
<dbReference type="Gene3D" id="1.10.238.260">
    <property type="match status" value="1"/>
</dbReference>
<dbReference type="GO" id="GO:0003852">
    <property type="term" value="F:2-isopropylmalate synthase activity"/>
    <property type="evidence" value="ECO:0007669"/>
    <property type="project" value="UniProtKB-EC"/>
</dbReference>
<dbReference type="InterPro" id="IPR013785">
    <property type="entry name" value="Aldolase_TIM"/>
</dbReference>
<evidence type="ECO:0000259" key="7">
    <source>
        <dbReference type="PROSITE" id="PS50991"/>
    </source>
</evidence>
<sequence length="323" mass="33816">MRRIEIYDTTLRDGLQSPGVAVDGQGRLAIARRLALLGVDAIEAGFPVVGEAEAEAVRLVAREVDGPVIKGLARAHPRDVDAAWDAVRDAARPRITVYAPVSDVQIAHVLRGTREDALGRIRAAVAHAHTLAGDVEFSPMDATRADPAFLAETVAVAIAEGAAIVSVPDTVGYTVPHEFAALLTRLQADVTQLAQVTLAVHCHNDLGLAVANSLAGVLAGATAVEGTINGLGARAGNAALEELVMLIDTRGAHLGLETAIAPEHLTAASRLVSELTGYTVQPNKAIVGANAFQHDAALYRAAVGRDRATYEIMDPRRVGRDDA</sequence>
<dbReference type="PROSITE" id="PS00816">
    <property type="entry name" value="AIPM_HOMOCIT_SYNTH_2"/>
    <property type="match status" value="1"/>
</dbReference>
<dbReference type="PROSITE" id="PS50991">
    <property type="entry name" value="PYR_CT"/>
    <property type="match status" value="1"/>
</dbReference>
<dbReference type="InterPro" id="IPR002034">
    <property type="entry name" value="AIPM/Hcit_synth_CS"/>
</dbReference>
<keyword evidence="5" id="KW-0808">Transferase</keyword>
<keyword evidence="3" id="KW-0432">Leucine biosynthesis</keyword>
<evidence type="ECO:0000313" key="8">
    <source>
        <dbReference type="EMBL" id="CAB4918065.1"/>
    </source>
</evidence>